<dbReference type="SUPFAM" id="SSF82784">
    <property type="entry name" value="OsmC-like"/>
    <property type="match status" value="1"/>
</dbReference>
<accession>A0A840YW92</accession>
<evidence type="ECO:0000313" key="2">
    <source>
        <dbReference type="Proteomes" id="UP000554342"/>
    </source>
</evidence>
<organism evidence="1 2">
    <name type="scientific">Stakelama sediminis</name>
    <dbReference type="NCBI Taxonomy" id="463200"/>
    <lineage>
        <taxon>Bacteria</taxon>
        <taxon>Pseudomonadati</taxon>
        <taxon>Pseudomonadota</taxon>
        <taxon>Alphaproteobacteria</taxon>
        <taxon>Sphingomonadales</taxon>
        <taxon>Sphingomonadaceae</taxon>
        <taxon>Stakelama</taxon>
    </lineage>
</organism>
<dbReference type="Gene3D" id="3.30.300.20">
    <property type="match status" value="1"/>
</dbReference>
<dbReference type="Proteomes" id="UP000554342">
    <property type="component" value="Unassembled WGS sequence"/>
</dbReference>
<dbReference type="RefSeq" id="WP_184001532.1">
    <property type="nucleotide sequence ID" value="NZ_BAABIF010000004.1"/>
</dbReference>
<gene>
    <name evidence="1" type="ORF">FHR23_000721</name>
</gene>
<dbReference type="InterPro" id="IPR036102">
    <property type="entry name" value="OsmC/Ohrsf"/>
</dbReference>
<evidence type="ECO:0000313" key="1">
    <source>
        <dbReference type="EMBL" id="MBB5717814.1"/>
    </source>
</evidence>
<keyword evidence="2" id="KW-1185">Reference proteome</keyword>
<reference evidence="1 2" key="1">
    <citation type="submission" date="2020-08" db="EMBL/GenBank/DDBJ databases">
        <title>Genomic Encyclopedia of Type Strains, Phase IV (KMG-IV): sequencing the most valuable type-strain genomes for metagenomic binning, comparative biology and taxonomic classification.</title>
        <authorList>
            <person name="Goeker M."/>
        </authorList>
    </citation>
    <scope>NUCLEOTIDE SEQUENCE [LARGE SCALE GENOMIC DNA]</scope>
    <source>
        <strain evidence="1 2">DSM 27203</strain>
    </source>
</reference>
<dbReference type="EMBL" id="JACIJI010000001">
    <property type="protein sequence ID" value="MBB5717814.1"/>
    <property type="molecule type" value="Genomic_DNA"/>
</dbReference>
<comment type="caution">
    <text evidence="1">The sequence shown here is derived from an EMBL/GenBank/DDBJ whole genome shotgun (WGS) entry which is preliminary data.</text>
</comment>
<dbReference type="Pfam" id="PF02566">
    <property type="entry name" value="OsmC"/>
    <property type="match status" value="1"/>
</dbReference>
<dbReference type="PANTHER" id="PTHR39624:SF2">
    <property type="entry name" value="OSMC-LIKE PROTEIN"/>
    <property type="match status" value="1"/>
</dbReference>
<dbReference type="InterPro" id="IPR015946">
    <property type="entry name" value="KH_dom-like_a/b"/>
</dbReference>
<protein>
    <submittedName>
        <fullName evidence="1">Putative redox protein</fullName>
    </submittedName>
</protein>
<name>A0A840YW92_9SPHN</name>
<dbReference type="AlphaFoldDB" id="A0A840YW92"/>
<dbReference type="PANTHER" id="PTHR39624">
    <property type="entry name" value="PROTEIN INVOLVED IN RIMO-MEDIATED BETA-METHYLTHIOLATION OF RIBOSOMAL PROTEIN S12 YCAO"/>
    <property type="match status" value="1"/>
</dbReference>
<sequence>METLEEPLAGEVIATALPGKFATLLRTAGHRWIGDEAVALGGQDDGPDPYAMLLGALGACTGMTIRLVAEREGMALDDVEVRLRHDRNHAKDCDHCLEEKTRVEAIFRTIRLTGDLNAAERARLMEVADRCPVHRTLTGTLHVHTTVEE</sequence>
<dbReference type="InterPro" id="IPR003718">
    <property type="entry name" value="OsmC/Ohr_fam"/>
</dbReference>
<proteinExistence type="predicted"/>